<dbReference type="RefSeq" id="WP_200067669.1">
    <property type="nucleotide sequence ID" value="NZ_JAEHFW010000003.1"/>
</dbReference>
<dbReference type="InterPro" id="IPR001279">
    <property type="entry name" value="Metallo-B-lactamas"/>
</dbReference>
<dbReference type="Pfam" id="PF10996">
    <property type="entry name" value="Beta-Casp"/>
    <property type="match status" value="1"/>
</dbReference>
<gene>
    <name evidence="4" type="ORF">I5M19_17665</name>
</gene>
<reference evidence="4" key="1">
    <citation type="submission" date="2020-12" db="EMBL/GenBank/DDBJ databases">
        <title>Bacterial novel species Mucilaginibacter sp. SD-g isolated from soil.</title>
        <authorList>
            <person name="Jung H.-Y."/>
        </authorList>
    </citation>
    <scope>NUCLEOTIDE SEQUENCE</scope>
    <source>
        <strain evidence="4">SD-g</strain>
    </source>
</reference>
<dbReference type="InterPro" id="IPR036866">
    <property type="entry name" value="RibonucZ/Hydroxyglut_hydro"/>
</dbReference>
<keyword evidence="1" id="KW-0378">Hydrolase</keyword>
<protein>
    <submittedName>
        <fullName evidence="4">MBL fold metallo-hydrolase</fullName>
    </submittedName>
</protein>
<evidence type="ECO:0000259" key="3">
    <source>
        <dbReference type="SMART" id="SM01027"/>
    </source>
</evidence>
<dbReference type="EMBL" id="JAEHFW010000003">
    <property type="protein sequence ID" value="MBK0381155.1"/>
    <property type="molecule type" value="Genomic_DNA"/>
</dbReference>
<keyword evidence="5" id="KW-1185">Reference proteome</keyword>
<dbReference type="InterPro" id="IPR022712">
    <property type="entry name" value="Beta_Casp"/>
</dbReference>
<dbReference type="SMART" id="SM00849">
    <property type="entry name" value="Lactamase_B"/>
    <property type="match status" value="1"/>
</dbReference>
<dbReference type="PANTHER" id="PTHR11203:SF37">
    <property type="entry name" value="INTEGRATOR COMPLEX SUBUNIT 11"/>
    <property type="match status" value="1"/>
</dbReference>
<evidence type="ECO:0000259" key="2">
    <source>
        <dbReference type="SMART" id="SM00849"/>
    </source>
</evidence>
<dbReference type="Pfam" id="PF00753">
    <property type="entry name" value="Lactamase_B"/>
    <property type="match status" value="1"/>
</dbReference>
<proteinExistence type="predicted"/>
<dbReference type="CDD" id="cd16295">
    <property type="entry name" value="TTHA0252-CPSF-like_MBL-fold"/>
    <property type="match status" value="1"/>
</dbReference>
<dbReference type="Gene3D" id="3.60.15.10">
    <property type="entry name" value="Ribonuclease Z/Hydroxyacylglutathione hydrolase-like"/>
    <property type="match status" value="1"/>
</dbReference>
<dbReference type="SUPFAM" id="SSF56281">
    <property type="entry name" value="Metallo-hydrolase/oxidoreductase"/>
    <property type="match status" value="1"/>
</dbReference>
<feature type="domain" description="Beta-Casp" evidence="3">
    <location>
        <begin position="254"/>
        <end position="379"/>
    </location>
</feature>
<dbReference type="Proteomes" id="UP000613193">
    <property type="component" value="Unassembled WGS sequence"/>
</dbReference>
<dbReference type="Gene3D" id="3.40.50.10890">
    <property type="match status" value="1"/>
</dbReference>
<evidence type="ECO:0000313" key="4">
    <source>
        <dbReference type="EMBL" id="MBK0381155.1"/>
    </source>
</evidence>
<accession>A0A934PXW6</accession>
<dbReference type="PANTHER" id="PTHR11203">
    <property type="entry name" value="CLEAVAGE AND POLYADENYLATION SPECIFICITY FACTOR FAMILY MEMBER"/>
    <property type="match status" value="1"/>
</dbReference>
<dbReference type="Pfam" id="PF07521">
    <property type="entry name" value="RMMBL"/>
    <property type="match status" value="1"/>
</dbReference>
<sequence>MKLTIHGAAMQVTGSMHLLQVGQYKILVDCGLDYEKEHNVQVNEDFDFRPEEIDVVVLTHAHIDHSGNLPTLVRLGFSGQILCTPPTADLTELLLLDSVNIFMQKAQKGRRHKRHRHQSAGAQPLYLQKHVMDTVDRFVTIGFNRPFRINGDIELTFITAGHLLGAASAVFKVNDNGVEKTIAFTGDIGRKNYPVLNDPEPLPPVDYLVSESTYGGRLHTKDVSAEQVLTEIIDKVCLKEQGRLIIPAFSIGRTQSLVFALNKIFSSGLLAPVKVFVDSPMATMATGIFRKHHQHVNPEAQEFYNKQGDEFEFENLTYVENLKDSRQVSNYYEPCIIISSAGMLEGGRIQDHLFYNIQNYYCTILFIGYCAKGTLGHRLLRGDSIVHIKDRDLAVYATIKQTDVLSAHGDHDDLLNNIKQQNKDTLKQVFLVHGEAGSMQLLADAAEQEGYHVTIPEKKGLTYEL</sequence>
<evidence type="ECO:0000256" key="1">
    <source>
        <dbReference type="ARBA" id="ARBA00022801"/>
    </source>
</evidence>
<evidence type="ECO:0000313" key="5">
    <source>
        <dbReference type="Proteomes" id="UP000613193"/>
    </source>
</evidence>
<dbReference type="SMART" id="SM01027">
    <property type="entry name" value="Beta-Casp"/>
    <property type="match status" value="1"/>
</dbReference>
<dbReference type="InterPro" id="IPR011108">
    <property type="entry name" value="RMMBL"/>
</dbReference>
<feature type="domain" description="Metallo-beta-lactamase" evidence="2">
    <location>
        <begin position="13"/>
        <end position="249"/>
    </location>
</feature>
<name>A0A934PXW6_9SPHI</name>
<comment type="caution">
    <text evidence="4">The sequence shown here is derived from an EMBL/GenBank/DDBJ whole genome shotgun (WGS) entry which is preliminary data.</text>
</comment>
<dbReference type="InterPro" id="IPR050698">
    <property type="entry name" value="MBL"/>
</dbReference>
<organism evidence="4 5">
    <name type="scientific">Mucilaginibacter segetis</name>
    <dbReference type="NCBI Taxonomy" id="2793071"/>
    <lineage>
        <taxon>Bacteria</taxon>
        <taxon>Pseudomonadati</taxon>
        <taxon>Bacteroidota</taxon>
        <taxon>Sphingobacteriia</taxon>
        <taxon>Sphingobacteriales</taxon>
        <taxon>Sphingobacteriaceae</taxon>
        <taxon>Mucilaginibacter</taxon>
    </lineage>
</organism>
<dbReference type="GO" id="GO:0016787">
    <property type="term" value="F:hydrolase activity"/>
    <property type="evidence" value="ECO:0007669"/>
    <property type="project" value="UniProtKB-KW"/>
</dbReference>
<dbReference type="AlphaFoldDB" id="A0A934PXW6"/>
<dbReference type="GO" id="GO:0004521">
    <property type="term" value="F:RNA endonuclease activity"/>
    <property type="evidence" value="ECO:0007669"/>
    <property type="project" value="TreeGrafter"/>
</dbReference>